<evidence type="ECO:0000313" key="3">
    <source>
        <dbReference type="EMBL" id="TPV49466.1"/>
    </source>
</evidence>
<comment type="caution">
    <text evidence="3">The sequence shown here is derived from an EMBL/GenBank/DDBJ whole genome shotgun (WGS) entry which is preliminary data.</text>
</comment>
<keyword evidence="1" id="KW-0812">Transmembrane</keyword>
<name>A0A506QUZ7_9GAMM</name>
<protein>
    <recommendedName>
        <fullName evidence="2">DUF7657 domain-containing protein</fullName>
    </recommendedName>
</protein>
<feature type="domain" description="DUF7657" evidence="2">
    <location>
        <begin position="11"/>
        <end position="394"/>
    </location>
</feature>
<keyword evidence="4" id="KW-1185">Reference proteome</keyword>
<dbReference type="AlphaFoldDB" id="A0A506QUZ7"/>
<feature type="transmembrane region" description="Helical" evidence="1">
    <location>
        <begin position="195"/>
        <end position="225"/>
    </location>
</feature>
<feature type="transmembrane region" description="Helical" evidence="1">
    <location>
        <begin position="377"/>
        <end position="396"/>
    </location>
</feature>
<reference evidence="3 4" key="1">
    <citation type="submission" date="2019-06" db="EMBL/GenBank/DDBJ databases">
        <title>Taxogenomics and systematics of the genus Pantoea.</title>
        <authorList>
            <person name="Tambong J.T."/>
        </authorList>
    </citation>
    <scope>NUCLEOTIDE SEQUENCE [LARGE SCALE GENOMIC DNA]</scope>
    <source>
        <strain evidence="3 4">LMG 24200</strain>
    </source>
</reference>
<feature type="transmembrane region" description="Helical" evidence="1">
    <location>
        <begin position="12"/>
        <end position="30"/>
    </location>
</feature>
<gene>
    <name evidence="3" type="ORF">FJW01_00840</name>
</gene>
<dbReference type="Pfam" id="PF24677">
    <property type="entry name" value="DUF7657"/>
    <property type="match status" value="1"/>
</dbReference>
<dbReference type="EMBL" id="VHJA01000012">
    <property type="protein sequence ID" value="TPV49466.1"/>
    <property type="molecule type" value="Genomic_DNA"/>
</dbReference>
<keyword evidence="1" id="KW-0472">Membrane</keyword>
<feature type="non-terminal residue" evidence="3">
    <location>
        <position position="463"/>
    </location>
</feature>
<feature type="transmembrane region" description="Helical" evidence="1">
    <location>
        <begin position="237"/>
        <end position="255"/>
    </location>
</feature>
<evidence type="ECO:0000256" key="1">
    <source>
        <dbReference type="SAM" id="Phobius"/>
    </source>
</evidence>
<feature type="transmembrane region" description="Helical" evidence="1">
    <location>
        <begin position="439"/>
        <end position="457"/>
    </location>
</feature>
<feature type="transmembrane region" description="Helical" evidence="1">
    <location>
        <begin position="300"/>
        <end position="321"/>
    </location>
</feature>
<sequence>MLPNFSKSFEKILYVILFLLGALYIFNSWSPSSYGFFLKKIDPQNSGVLWGEPRAIRSDEWAVVTPLTQATINNGFKRYNKTSFYGEDLRINYGLPIFDWGLLFKPTMWGYLFLSPAKAYSLQWYLTFCIFIIGYFKLFKEIGLNKKISILLSFSLFFTGGTQFWWDEKGPVYAFFPWVVYFLISKNNIYLRMMLFYWVGASWLITNFYPPLVISLAFIGAMLFVSDLKSWRNVKSVILLVFSSLAIIITALFYLKDYLIKTSNTVYPGHRSFSGGSVGWGEWLSQFFPFSTFNTHFETIYNSNICEVGVTGFSFILLLLIHLDYNSVKTNFFKNTHYNKTLILAVGVILSNLWLIAPIPSWAGKIFLWNNVSPNRMVYAAGILTAITSMLFFQNLKFKISPLRFIAYITLVIIVWYFMKYRPLTQDMKGFGGFAHNYADFYLIVAIIISYFLINFFKCKPIE</sequence>
<evidence type="ECO:0000259" key="2">
    <source>
        <dbReference type="Pfam" id="PF24677"/>
    </source>
</evidence>
<feature type="transmembrane region" description="Helical" evidence="1">
    <location>
        <begin position="403"/>
        <end position="419"/>
    </location>
</feature>
<keyword evidence="1" id="KW-1133">Transmembrane helix</keyword>
<feature type="transmembrane region" description="Helical" evidence="1">
    <location>
        <begin position="119"/>
        <end position="136"/>
    </location>
</feature>
<dbReference type="Proteomes" id="UP000317747">
    <property type="component" value="Unassembled WGS sequence"/>
</dbReference>
<accession>A0A506QUZ7</accession>
<feature type="transmembrane region" description="Helical" evidence="1">
    <location>
        <begin position="148"/>
        <end position="166"/>
    </location>
</feature>
<feature type="transmembrane region" description="Helical" evidence="1">
    <location>
        <begin position="341"/>
        <end position="357"/>
    </location>
</feature>
<proteinExistence type="predicted"/>
<evidence type="ECO:0000313" key="4">
    <source>
        <dbReference type="Proteomes" id="UP000317747"/>
    </source>
</evidence>
<dbReference type="InterPro" id="IPR056074">
    <property type="entry name" value="DUF7657"/>
</dbReference>
<dbReference type="RefSeq" id="WP_208721825.1">
    <property type="nucleotide sequence ID" value="NZ_VHJA01000012.1"/>
</dbReference>
<organism evidence="3 4">
    <name type="scientific">Pantoea deleyi</name>
    <dbReference type="NCBI Taxonomy" id="470932"/>
    <lineage>
        <taxon>Bacteria</taxon>
        <taxon>Pseudomonadati</taxon>
        <taxon>Pseudomonadota</taxon>
        <taxon>Gammaproteobacteria</taxon>
        <taxon>Enterobacterales</taxon>
        <taxon>Erwiniaceae</taxon>
        <taxon>Pantoea</taxon>
    </lineage>
</organism>